<dbReference type="EMBL" id="SWMS01000016">
    <property type="protein sequence ID" value="TKG66271.1"/>
    <property type="molecule type" value="Genomic_DNA"/>
</dbReference>
<proteinExistence type="predicted"/>
<dbReference type="Proteomes" id="UP000309992">
    <property type="component" value="Unassembled WGS sequence"/>
</dbReference>
<gene>
    <name evidence="1" type="ORF">FCN18_25915</name>
</gene>
<keyword evidence="2" id="KW-1185">Reference proteome</keyword>
<evidence type="ECO:0008006" key="3">
    <source>
        <dbReference type="Google" id="ProtNLM"/>
    </source>
</evidence>
<protein>
    <recommendedName>
        <fullName evidence="3">DUF222 domain-containing protein</fullName>
    </recommendedName>
</protein>
<evidence type="ECO:0000313" key="2">
    <source>
        <dbReference type="Proteomes" id="UP000309992"/>
    </source>
</evidence>
<dbReference type="RefSeq" id="WP_137096332.1">
    <property type="nucleotide sequence ID" value="NZ_SWMS01000016.1"/>
</dbReference>
<evidence type="ECO:0000313" key="1">
    <source>
        <dbReference type="EMBL" id="TKG66271.1"/>
    </source>
</evidence>
<organism evidence="1 2">
    <name type="scientific">Prauserella endophytica</name>
    <dbReference type="NCBI Taxonomy" id="1592324"/>
    <lineage>
        <taxon>Bacteria</taxon>
        <taxon>Bacillati</taxon>
        <taxon>Actinomycetota</taxon>
        <taxon>Actinomycetes</taxon>
        <taxon>Pseudonocardiales</taxon>
        <taxon>Pseudonocardiaceae</taxon>
        <taxon>Prauserella</taxon>
        <taxon>Prauserella coralliicola group</taxon>
    </lineage>
</organism>
<comment type="caution">
    <text evidence="1">The sequence shown here is derived from an EMBL/GenBank/DDBJ whole genome shotgun (WGS) entry which is preliminary data.</text>
</comment>
<sequence length="226" mass="23985">MTDGGEAGHVRESDAELERALGTRDALLALWNPSGRPVSVSWDDSSIVTADDRTRSRLTEAHSVVHALLRGEHASAMQRLADMSSLMAVFTALRSVTLASELLWSVPLPTWQTVLTDAQAQTKAVIVNDADEAQAGADALARAIRRNLAGDRRQRILDCVAETATAQSRRARLGLGGFGAAVLAAALKTTSNGRPSELAEEHAALIVALAHGQTVTHRDGRLVVDG</sequence>
<name>A0ABY2RZF8_9PSEU</name>
<accession>A0ABY2RZF8</accession>
<reference evidence="1 2" key="1">
    <citation type="journal article" date="2015" name="Antonie Van Leeuwenhoek">
        <title>Prauserella endophytica sp. nov., an endophytic actinobacterium isolated from Tamarix taklamakanensis.</title>
        <authorList>
            <person name="Liu J.M."/>
            <person name="Habden X."/>
            <person name="Guo L."/>
            <person name="Tuo L."/>
            <person name="Jiang Z.K."/>
            <person name="Liu S.W."/>
            <person name="Liu X.F."/>
            <person name="Chen L."/>
            <person name="Li R.F."/>
            <person name="Zhang Y.Q."/>
            <person name="Sun C.H."/>
        </authorList>
    </citation>
    <scope>NUCLEOTIDE SEQUENCE [LARGE SCALE GENOMIC DNA]</scope>
    <source>
        <strain evidence="1 2">CGMCC 4.7182</strain>
    </source>
</reference>